<dbReference type="EC" id="5.3.3.12" evidence="8"/>
<feature type="region of interest" description="Disordered" evidence="13">
    <location>
        <begin position="305"/>
        <end position="325"/>
    </location>
</feature>
<feature type="compositionally biased region" description="Basic and acidic residues" evidence="13">
    <location>
        <begin position="48"/>
        <end position="71"/>
    </location>
</feature>
<keyword evidence="5" id="KW-0413">Isomerase</keyword>
<organism evidence="14 15">
    <name type="scientific">Corynascus novoguineensis</name>
    <dbReference type="NCBI Taxonomy" id="1126955"/>
    <lineage>
        <taxon>Eukaryota</taxon>
        <taxon>Fungi</taxon>
        <taxon>Dikarya</taxon>
        <taxon>Ascomycota</taxon>
        <taxon>Pezizomycotina</taxon>
        <taxon>Sordariomycetes</taxon>
        <taxon>Sordariomycetidae</taxon>
        <taxon>Sordariales</taxon>
        <taxon>Chaetomiaceae</taxon>
        <taxon>Corynascus</taxon>
    </lineage>
</organism>
<comment type="catalytic activity">
    <reaction evidence="6">
        <text>3-phenylpyruvate = enol-phenylpyruvate</text>
        <dbReference type="Rhea" id="RHEA:17097"/>
        <dbReference type="ChEBI" id="CHEBI:16815"/>
        <dbReference type="ChEBI" id="CHEBI:18005"/>
        <dbReference type="EC" id="5.3.2.1"/>
    </reaction>
</comment>
<evidence type="ECO:0000256" key="5">
    <source>
        <dbReference type="ARBA" id="ARBA00023235"/>
    </source>
</evidence>
<dbReference type="GO" id="GO:0005576">
    <property type="term" value="C:extracellular region"/>
    <property type="evidence" value="ECO:0007669"/>
    <property type="project" value="UniProtKB-SubCell"/>
</dbReference>
<evidence type="ECO:0000256" key="4">
    <source>
        <dbReference type="ARBA" id="ARBA00022525"/>
    </source>
</evidence>
<dbReference type="GO" id="GO:0050178">
    <property type="term" value="F:phenylpyruvate tautomerase activity"/>
    <property type="evidence" value="ECO:0007669"/>
    <property type="project" value="UniProtKB-EC"/>
</dbReference>
<dbReference type="SUPFAM" id="SSF55331">
    <property type="entry name" value="Tautomerase/MIF"/>
    <property type="match status" value="1"/>
</dbReference>
<protein>
    <recommendedName>
        <fullName evidence="12">L-dopachrome isomerase</fullName>
        <ecNumber evidence="9">5.3.2.1</ecNumber>
        <ecNumber evidence="8">5.3.3.12</ecNumber>
    </recommendedName>
    <alternativeName>
        <fullName evidence="10">L-dopachrome tautomerase</fullName>
    </alternativeName>
    <alternativeName>
        <fullName evidence="11">Phenylpyruvate tautomerase</fullName>
    </alternativeName>
</protein>
<dbReference type="GO" id="GO:0004167">
    <property type="term" value="F:dopachrome isomerase activity"/>
    <property type="evidence" value="ECO:0007669"/>
    <property type="project" value="UniProtKB-EC"/>
</dbReference>
<evidence type="ECO:0000256" key="12">
    <source>
        <dbReference type="ARBA" id="ARBA00042730"/>
    </source>
</evidence>
<dbReference type="EMBL" id="MU857601">
    <property type="protein sequence ID" value="KAK4252340.1"/>
    <property type="molecule type" value="Genomic_DNA"/>
</dbReference>
<dbReference type="InterPro" id="IPR014347">
    <property type="entry name" value="Tautomerase/MIF_sf"/>
</dbReference>
<evidence type="ECO:0000256" key="10">
    <source>
        <dbReference type="ARBA" id="ARBA00041631"/>
    </source>
</evidence>
<dbReference type="AlphaFoldDB" id="A0AAN7D2C1"/>
<keyword evidence="4" id="KW-0964">Secreted</keyword>
<evidence type="ECO:0000256" key="3">
    <source>
        <dbReference type="ARBA" id="ARBA00022514"/>
    </source>
</evidence>
<dbReference type="PANTHER" id="PTHR11954:SF6">
    <property type="entry name" value="MACROPHAGE MIGRATION INHIBITORY FACTOR"/>
    <property type="match status" value="1"/>
</dbReference>
<dbReference type="InterPro" id="IPR001398">
    <property type="entry name" value="Macrophage_inhib_fac"/>
</dbReference>
<feature type="compositionally biased region" description="Low complexity" evidence="13">
    <location>
        <begin position="305"/>
        <end position="316"/>
    </location>
</feature>
<comment type="catalytic activity">
    <reaction evidence="7">
        <text>L-dopachrome = 5,6-dihydroxyindole-2-carboxylate</text>
        <dbReference type="Rhea" id="RHEA:13041"/>
        <dbReference type="ChEBI" id="CHEBI:16875"/>
        <dbReference type="ChEBI" id="CHEBI:57509"/>
        <dbReference type="EC" id="5.3.3.12"/>
    </reaction>
</comment>
<dbReference type="Pfam" id="PF01187">
    <property type="entry name" value="MIF"/>
    <property type="match status" value="1"/>
</dbReference>
<comment type="subcellular location">
    <subcellularLocation>
        <location evidence="1">Secreted</location>
    </subcellularLocation>
</comment>
<evidence type="ECO:0000256" key="2">
    <source>
        <dbReference type="ARBA" id="ARBA00005851"/>
    </source>
</evidence>
<dbReference type="PANTHER" id="PTHR11954">
    <property type="entry name" value="D-DOPACHROME DECARBOXYLASE"/>
    <property type="match status" value="1"/>
</dbReference>
<reference evidence="14" key="1">
    <citation type="journal article" date="2023" name="Mol. Phylogenet. Evol.">
        <title>Genome-scale phylogeny and comparative genomics of the fungal order Sordariales.</title>
        <authorList>
            <person name="Hensen N."/>
            <person name="Bonometti L."/>
            <person name="Westerberg I."/>
            <person name="Brannstrom I.O."/>
            <person name="Guillou S."/>
            <person name="Cros-Aarteil S."/>
            <person name="Calhoun S."/>
            <person name="Haridas S."/>
            <person name="Kuo A."/>
            <person name="Mondo S."/>
            <person name="Pangilinan J."/>
            <person name="Riley R."/>
            <person name="LaButti K."/>
            <person name="Andreopoulos B."/>
            <person name="Lipzen A."/>
            <person name="Chen C."/>
            <person name="Yan M."/>
            <person name="Daum C."/>
            <person name="Ng V."/>
            <person name="Clum A."/>
            <person name="Steindorff A."/>
            <person name="Ohm R.A."/>
            <person name="Martin F."/>
            <person name="Silar P."/>
            <person name="Natvig D.O."/>
            <person name="Lalanne C."/>
            <person name="Gautier V."/>
            <person name="Ament-Velasquez S.L."/>
            <person name="Kruys A."/>
            <person name="Hutchinson M.I."/>
            <person name="Powell A.J."/>
            <person name="Barry K."/>
            <person name="Miller A.N."/>
            <person name="Grigoriev I.V."/>
            <person name="Debuchy R."/>
            <person name="Gladieux P."/>
            <person name="Hiltunen Thoren M."/>
            <person name="Johannesson H."/>
        </authorList>
    </citation>
    <scope>NUCLEOTIDE SEQUENCE</scope>
    <source>
        <strain evidence="14">CBS 359.72</strain>
    </source>
</reference>
<dbReference type="EC" id="5.3.2.1" evidence="9"/>
<evidence type="ECO:0000256" key="6">
    <source>
        <dbReference type="ARBA" id="ARBA00036735"/>
    </source>
</evidence>
<dbReference type="Proteomes" id="UP001303647">
    <property type="component" value="Unassembled WGS sequence"/>
</dbReference>
<gene>
    <name evidence="14" type="ORF">C7999DRAFT_10121</name>
</gene>
<evidence type="ECO:0000256" key="11">
    <source>
        <dbReference type="ARBA" id="ARBA00041912"/>
    </source>
</evidence>
<proteinExistence type="inferred from homology"/>
<evidence type="ECO:0000256" key="1">
    <source>
        <dbReference type="ARBA" id="ARBA00004613"/>
    </source>
</evidence>
<keyword evidence="15" id="KW-1185">Reference proteome</keyword>
<evidence type="ECO:0000313" key="14">
    <source>
        <dbReference type="EMBL" id="KAK4252340.1"/>
    </source>
</evidence>
<keyword evidence="3" id="KW-0202">Cytokine</keyword>
<feature type="region of interest" description="Disordered" evidence="13">
    <location>
        <begin position="1"/>
        <end position="71"/>
    </location>
</feature>
<name>A0AAN7D2C1_9PEZI</name>
<comment type="similarity">
    <text evidence="2">Belongs to the MIF family.</text>
</comment>
<feature type="region of interest" description="Disordered" evidence="13">
    <location>
        <begin position="252"/>
        <end position="292"/>
    </location>
</feature>
<evidence type="ECO:0000313" key="15">
    <source>
        <dbReference type="Proteomes" id="UP001303647"/>
    </source>
</evidence>
<reference evidence="14" key="2">
    <citation type="submission" date="2023-05" db="EMBL/GenBank/DDBJ databases">
        <authorList>
            <consortium name="Lawrence Berkeley National Laboratory"/>
            <person name="Steindorff A."/>
            <person name="Hensen N."/>
            <person name="Bonometti L."/>
            <person name="Westerberg I."/>
            <person name="Brannstrom I.O."/>
            <person name="Guillou S."/>
            <person name="Cros-Aarteil S."/>
            <person name="Calhoun S."/>
            <person name="Haridas S."/>
            <person name="Kuo A."/>
            <person name="Mondo S."/>
            <person name="Pangilinan J."/>
            <person name="Riley R."/>
            <person name="Labutti K."/>
            <person name="Andreopoulos B."/>
            <person name="Lipzen A."/>
            <person name="Chen C."/>
            <person name="Yanf M."/>
            <person name="Daum C."/>
            <person name="Ng V."/>
            <person name="Clum A."/>
            <person name="Ohm R."/>
            <person name="Martin F."/>
            <person name="Silar P."/>
            <person name="Natvig D."/>
            <person name="Lalanne C."/>
            <person name="Gautier V."/>
            <person name="Ament-Velasquez S.L."/>
            <person name="Kruys A."/>
            <person name="Hutchinson M.I."/>
            <person name="Powell A.J."/>
            <person name="Barry K."/>
            <person name="Miller A.N."/>
            <person name="Grigoriev I.V."/>
            <person name="Debuchy R."/>
            <person name="Gladieux P."/>
            <person name="Thoren M.H."/>
            <person name="Johannesson H."/>
        </authorList>
    </citation>
    <scope>NUCLEOTIDE SEQUENCE</scope>
    <source>
        <strain evidence="14">CBS 359.72</strain>
    </source>
</reference>
<feature type="compositionally biased region" description="Polar residues" evidence="13">
    <location>
        <begin position="10"/>
        <end position="22"/>
    </location>
</feature>
<dbReference type="Gene3D" id="3.30.429.10">
    <property type="entry name" value="Macrophage Migration Inhibitory Factor"/>
    <property type="match status" value="1"/>
</dbReference>
<evidence type="ECO:0000256" key="8">
    <source>
        <dbReference type="ARBA" id="ARBA00038932"/>
    </source>
</evidence>
<sequence length="325" mass="35282">MIRRARSKASKTTDSSKMQRSASGHKDQRAKPQPPSPLIEGNHHMRHIDRAPPGDIVRRASKARPREDLARQKSKRMFFEDAFSTSTASPARERVHGDAIVMAEVKTNIIVRDEFTLITDLACQLATRYRRPVSSVVVTLHQGACMLFAGTLDPAYAMVVRALPSQLRPATNKRNAALLQRHMEDALGVPPHRGILRFVPVPEEHLACGGRTVAGEIEELERADGGVRGEGGEGGGRDYWRDSLAALRIPPTAGMVTPEPTPPGSADGELPSMPGSYPKTTPEVEPGKKAAHKRRSFVATIFGLSGSKSSDRSSLLAILDEAPKA</sequence>
<evidence type="ECO:0000256" key="13">
    <source>
        <dbReference type="SAM" id="MobiDB-lite"/>
    </source>
</evidence>
<comment type="caution">
    <text evidence="14">The sequence shown here is derived from an EMBL/GenBank/DDBJ whole genome shotgun (WGS) entry which is preliminary data.</text>
</comment>
<accession>A0AAN7D2C1</accession>
<evidence type="ECO:0000256" key="7">
    <source>
        <dbReference type="ARBA" id="ARBA00036823"/>
    </source>
</evidence>
<evidence type="ECO:0000256" key="9">
    <source>
        <dbReference type="ARBA" id="ARBA00039086"/>
    </source>
</evidence>